<feature type="compositionally biased region" description="Acidic residues" evidence="2">
    <location>
        <begin position="68"/>
        <end position="85"/>
    </location>
</feature>
<feature type="compositionally biased region" description="Basic and acidic residues" evidence="2">
    <location>
        <begin position="86"/>
        <end position="116"/>
    </location>
</feature>
<dbReference type="Proteomes" id="UP000887574">
    <property type="component" value="Unplaced"/>
</dbReference>
<evidence type="ECO:0000313" key="4">
    <source>
        <dbReference type="WBParaSite" id="jg25059.1"/>
    </source>
</evidence>
<feature type="region of interest" description="Disordered" evidence="2">
    <location>
        <begin position="30"/>
        <end position="120"/>
    </location>
</feature>
<keyword evidence="3" id="KW-1185">Reference proteome</keyword>
<accession>A0A915E118</accession>
<name>A0A915E118_9BILA</name>
<evidence type="ECO:0000256" key="1">
    <source>
        <dbReference type="SAM" id="Coils"/>
    </source>
</evidence>
<evidence type="ECO:0000256" key="2">
    <source>
        <dbReference type="SAM" id="MobiDB-lite"/>
    </source>
</evidence>
<protein>
    <submittedName>
        <fullName evidence="4">Uncharacterized protein</fullName>
    </submittedName>
</protein>
<reference evidence="4" key="1">
    <citation type="submission" date="2022-11" db="UniProtKB">
        <authorList>
            <consortium name="WormBaseParasite"/>
        </authorList>
    </citation>
    <scope>IDENTIFICATION</scope>
</reference>
<dbReference type="AlphaFoldDB" id="A0A915E118"/>
<dbReference type="WBParaSite" id="jg25059.1">
    <property type="protein sequence ID" value="jg25059.1"/>
    <property type="gene ID" value="jg25059"/>
</dbReference>
<organism evidence="3 4">
    <name type="scientific">Ditylenchus dipsaci</name>
    <dbReference type="NCBI Taxonomy" id="166011"/>
    <lineage>
        <taxon>Eukaryota</taxon>
        <taxon>Metazoa</taxon>
        <taxon>Ecdysozoa</taxon>
        <taxon>Nematoda</taxon>
        <taxon>Chromadorea</taxon>
        <taxon>Rhabditida</taxon>
        <taxon>Tylenchina</taxon>
        <taxon>Tylenchomorpha</taxon>
        <taxon>Sphaerularioidea</taxon>
        <taxon>Anguinidae</taxon>
        <taxon>Anguininae</taxon>
        <taxon>Ditylenchus</taxon>
    </lineage>
</organism>
<evidence type="ECO:0000313" key="3">
    <source>
        <dbReference type="Proteomes" id="UP000887574"/>
    </source>
</evidence>
<feature type="compositionally biased region" description="Acidic residues" evidence="2">
    <location>
        <begin position="50"/>
        <end position="60"/>
    </location>
</feature>
<keyword evidence="1" id="KW-0175">Coiled coil</keyword>
<feature type="coiled-coil region" evidence="1">
    <location>
        <begin position="1"/>
        <end position="28"/>
    </location>
</feature>
<proteinExistence type="predicted"/>
<sequence length="168" mass="19728">MDGQEESLDQALEHLSDVEQDVVVLEEVVSASIKKPKLVPSQNYTGEVITLDDEDDEDSSADSFNETFSDEEEDDEEEEEDEQDEKLENLDKPTKQEQEEETGCEKDDLNGHEQDFKSQLQETYDLKSTFAKYKKKAEKKENKLIDRLKFERKRIWNYRKSVLQLVQR</sequence>